<dbReference type="AlphaFoldDB" id="A0A8J1MGW7"/>
<feature type="region of interest" description="Disordered" evidence="2">
    <location>
        <begin position="1"/>
        <end position="23"/>
    </location>
</feature>
<protein>
    <submittedName>
        <fullName evidence="5">Mitogen-activated protein kinase kinase kinase 5-like</fullName>
    </submittedName>
</protein>
<feature type="coiled-coil region" evidence="1">
    <location>
        <begin position="63"/>
        <end position="94"/>
    </location>
</feature>
<evidence type="ECO:0000313" key="4">
    <source>
        <dbReference type="Proteomes" id="UP000186698"/>
    </source>
</evidence>
<evidence type="ECO:0000259" key="3">
    <source>
        <dbReference type="SMART" id="SM00454"/>
    </source>
</evidence>
<dbReference type="SUPFAM" id="SSF47769">
    <property type="entry name" value="SAM/Pointed domain"/>
    <property type="match status" value="1"/>
</dbReference>
<dbReference type="InterPro" id="IPR001660">
    <property type="entry name" value="SAM"/>
</dbReference>
<name>A0A8J1MGW7_XENLA</name>
<sequence length="196" mass="22366">MYELQAHLGPASESEGVDKEVEDEDYQPVVQNGTEEVVITSGVSTLSSVVSHEIQSQQNNLQLGKLRQETNRLLEELVQKEREYQLVLKQCLEQRNHDLHLLHSKSSPIDIPQTTVPYASHDQATDQELVNWLRELGAADDVVNQFVEEEYTLYDVLHDITKDDLKSLRLRGGDLCRIWKAVTKYRKDNNPAGVDN</sequence>
<dbReference type="RefSeq" id="XP_041440641.1">
    <property type="nucleotide sequence ID" value="XM_041584707.1"/>
</dbReference>
<keyword evidence="1" id="KW-0175">Coiled coil</keyword>
<dbReference type="OrthoDB" id="275301at2759"/>
<evidence type="ECO:0000313" key="5">
    <source>
        <dbReference type="RefSeq" id="XP_041440641.1"/>
    </source>
</evidence>
<dbReference type="KEGG" id="xla:121400752"/>
<accession>A0A8J1MGW7</accession>
<dbReference type="Gene3D" id="1.10.150.50">
    <property type="entry name" value="Transcription Factor, Ets-1"/>
    <property type="match status" value="1"/>
</dbReference>
<gene>
    <name evidence="5" type="primary">LOC121400752</name>
</gene>
<keyword evidence="4" id="KW-1185">Reference proteome</keyword>
<feature type="domain" description="SAM" evidence="3">
    <location>
        <begin position="121"/>
        <end position="188"/>
    </location>
</feature>
<proteinExistence type="predicted"/>
<dbReference type="InterPro" id="IPR013761">
    <property type="entry name" value="SAM/pointed_sf"/>
</dbReference>
<reference evidence="4" key="1">
    <citation type="submission" date="2024-06" db="UniProtKB">
        <authorList>
            <consortium name="RefSeq"/>
        </authorList>
    </citation>
    <scope>NUCLEOTIDE SEQUENCE [LARGE SCALE GENOMIC DNA]</scope>
    <source>
        <strain evidence="4">J_2021</strain>
    </source>
</reference>
<reference evidence="5" key="2">
    <citation type="submission" date="2025-08" db="UniProtKB">
        <authorList>
            <consortium name="RefSeq"/>
        </authorList>
    </citation>
    <scope>IDENTIFICATION</scope>
    <source>
        <strain evidence="5">J_2021</strain>
        <tissue evidence="5">Erythrocytes</tissue>
    </source>
</reference>
<dbReference type="Proteomes" id="UP000186698">
    <property type="component" value="Chromosome 2S"/>
</dbReference>
<organism evidence="4 5">
    <name type="scientific">Xenopus laevis</name>
    <name type="common">African clawed frog</name>
    <dbReference type="NCBI Taxonomy" id="8355"/>
    <lineage>
        <taxon>Eukaryota</taxon>
        <taxon>Metazoa</taxon>
        <taxon>Chordata</taxon>
        <taxon>Craniata</taxon>
        <taxon>Vertebrata</taxon>
        <taxon>Euteleostomi</taxon>
        <taxon>Amphibia</taxon>
        <taxon>Batrachia</taxon>
        <taxon>Anura</taxon>
        <taxon>Pipoidea</taxon>
        <taxon>Pipidae</taxon>
        <taxon>Xenopodinae</taxon>
        <taxon>Xenopus</taxon>
        <taxon>Xenopus</taxon>
    </lineage>
</organism>
<evidence type="ECO:0000256" key="2">
    <source>
        <dbReference type="SAM" id="MobiDB-lite"/>
    </source>
</evidence>
<evidence type="ECO:0000256" key="1">
    <source>
        <dbReference type="SAM" id="Coils"/>
    </source>
</evidence>
<dbReference type="SMART" id="SM00454">
    <property type="entry name" value="SAM"/>
    <property type="match status" value="1"/>
</dbReference>
<dbReference type="GeneID" id="121400752"/>